<evidence type="ECO:0008006" key="4">
    <source>
        <dbReference type="Google" id="ProtNLM"/>
    </source>
</evidence>
<name>V6S6Y0_9FLAO</name>
<proteinExistence type="predicted"/>
<reference evidence="3" key="1">
    <citation type="submission" date="2013-09" db="EMBL/GenBank/DDBJ databases">
        <authorList>
            <person name="Zeng Z."/>
            <person name="Chen C."/>
        </authorList>
    </citation>
    <scope>NUCLEOTIDE SEQUENCE [LARGE SCALE GENOMIC DNA]</scope>
    <source>
        <strain evidence="3">DK69</strain>
    </source>
</reference>
<comment type="caution">
    <text evidence="2">The sequence shown here is derived from an EMBL/GenBank/DDBJ whole genome shotgun (WGS) entry which is preliminary data.</text>
</comment>
<keyword evidence="1" id="KW-1133">Transmembrane helix</keyword>
<protein>
    <recommendedName>
        <fullName evidence="4">Zinc-ribbon domain-containing protein</fullName>
    </recommendedName>
</protein>
<reference evidence="2 3" key="2">
    <citation type="journal article" date="2015" name="Stand. Genomic Sci.">
        <title>High quality draft genomic sequence of Flavobacterium enshiense DK69(T) and comparison among Flavobacterium genomes.</title>
        <authorList>
            <person name="Zeng Z."/>
            <person name="Chen C."/>
            <person name="Du H."/>
            <person name="Wang G."/>
            <person name="Li M."/>
        </authorList>
    </citation>
    <scope>NUCLEOTIDE SEQUENCE [LARGE SCALE GENOMIC DNA]</scope>
    <source>
        <strain evidence="2 3">DK69</strain>
    </source>
</reference>
<dbReference type="STRING" id="1107311.Q767_02400"/>
<keyword evidence="1" id="KW-0812">Transmembrane</keyword>
<dbReference type="EMBL" id="JRLZ01000001">
    <property type="protein sequence ID" value="KGO97465.1"/>
    <property type="molecule type" value="Genomic_DNA"/>
</dbReference>
<dbReference type="Proteomes" id="UP000030149">
    <property type="component" value="Unassembled WGS sequence"/>
</dbReference>
<keyword evidence="3" id="KW-1185">Reference proteome</keyword>
<feature type="transmembrane region" description="Helical" evidence="1">
    <location>
        <begin position="50"/>
        <end position="69"/>
    </location>
</feature>
<keyword evidence="1" id="KW-0472">Membrane</keyword>
<sequence>MKNQCSNCETENNVTSKYCSVCGHKLPIIEINDELNTIEQKKDTKVKKKFNLKASLGFAVGFIVVFFTTQTLFKPSIDKELAEVANEMNKTCPMKIDQFTTLKNTMALPNKTIQYTYILDEITKAEVNMDTVKKYVFTGLLENVKTNPGMKMFRDNKVTLNYYYMDKNGVFVTEYQITPEMYK</sequence>
<dbReference type="RefSeq" id="WP_023574405.1">
    <property type="nucleotide sequence ID" value="NZ_AVCS01000015.1"/>
</dbReference>
<dbReference type="AlphaFoldDB" id="V6S6Y0"/>
<evidence type="ECO:0000313" key="3">
    <source>
        <dbReference type="Proteomes" id="UP000030149"/>
    </source>
</evidence>
<dbReference type="OrthoDB" id="965642at2"/>
<accession>V6S6Y0</accession>
<organism evidence="2 3">
    <name type="scientific">Flavobacterium enshiense DK69</name>
    <dbReference type="NCBI Taxonomy" id="1107311"/>
    <lineage>
        <taxon>Bacteria</taxon>
        <taxon>Pseudomonadati</taxon>
        <taxon>Bacteroidota</taxon>
        <taxon>Flavobacteriia</taxon>
        <taxon>Flavobacteriales</taxon>
        <taxon>Flavobacteriaceae</taxon>
        <taxon>Flavobacterium</taxon>
    </lineage>
</organism>
<evidence type="ECO:0000313" key="2">
    <source>
        <dbReference type="EMBL" id="KGO97465.1"/>
    </source>
</evidence>
<gene>
    <name evidence="2" type="ORF">Q767_02400</name>
</gene>
<dbReference type="Gene3D" id="3.30.300.250">
    <property type="match status" value="1"/>
</dbReference>
<dbReference type="PATRIC" id="fig|1107311.3.peg.2408"/>
<dbReference type="eggNOG" id="ENOG50330JK">
    <property type="taxonomic scope" value="Bacteria"/>
</dbReference>
<evidence type="ECO:0000256" key="1">
    <source>
        <dbReference type="SAM" id="Phobius"/>
    </source>
</evidence>